<comment type="catalytic activity">
    <reaction evidence="1 7">
        <text>(8S)-3',8-cyclo-7,8-dihydroguanosine 5'-triphosphate = cyclic pyranopterin phosphate + diphosphate</text>
        <dbReference type="Rhea" id="RHEA:49580"/>
        <dbReference type="ChEBI" id="CHEBI:33019"/>
        <dbReference type="ChEBI" id="CHEBI:59648"/>
        <dbReference type="ChEBI" id="CHEBI:131766"/>
        <dbReference type="EC" id="4.6.1.17"/>
    </reaction>
</comment>
<comment type="function">
    <text evidence="6 7">Catalyzes the conversion of (8S)-3',8-cyclo-7,8-dihydroguanosine 5'-triphosphate to cyclic pyranopterin monophosphate (cPMP).</text>
</comment>
<evidence type="ECO:0000256" key="7">
    <source>
        <dbReference type="HAMAP-Rule" id="MF_01224"/>
    </source>
</evidence>
<evidence type="ECO:0000259" key="8">
    <source>
        <dbReference type="Pfam" id="PF01967"/>
    </source>
</evidence>
<dbReference type="PANTHER" id="PTHR22960">
    <property type="entry name" value="MOLYBDOPTERIN COFACTOR SYNTHESIS PROTEIN A"/>
    <property type="match status" value="1"/>
</dbReference>
<evidence type="ECO:0000313" key="9">
    <source>
        <dbReference type="EMBL" id="MFD1383788.1"/>
    </source>
</evidence>
<dbReference type="InterPro" id="IPR050105">
    <property type="entry name" value="MoCo_biosynth_MoaA/MoaC"/>
</dbReference>
<dbReference type="Proteomes" id="UP001597059">
    <property type="component" value="Unassembled WGS sequence"/>
</dbReference>
<organism evidence="9 10">
    <name type="scientific">Rhodanobacter aciditrophus</name>
    <dbReference type="NCBI Taxonomy" id="1623218"/>
    <lineage>
        <taxon>Bacteria</taxon>
        <taxon>Pseudomonadati</taxon>
        <taxon>Pseudomonadota</taxon>
        <taxon>Gammaproteobacteria</taxon>
        <taxon>Lysobacterales</taxon>
        <taxon>Rhodanobacteraceae</taxon>
        <taxon>Rhodanobacter</taxon>
    </lineage>
</organism>
<feature type="binding site" evidence="7">
    <location>
        <begin position="113"/>
        <end position="114"/>
    </location>
    <ligand>
        <name>substrate</name>
    </ligand>
</feature>
<dbReference type="InterPro" id="IPR036522">
    <property type="entry name" value="MoaC_sf"/>
</dbReference>
<accession>A0ABW4B2L6</accession>
<dbReference type="EC" id="4.6.1.17" evidence="3 7"/>
<dbReference type="NCBIfam" id="NF006870">
    <property type="entry name" value="PRK09364.1"/>
    <property type="match status" value="1"/>
</dbReference>
<keyword evidence="10" id="KW-1185">Reference proteome</keyword>
<comment type="pathway">
    <text evidence="2 7">Cofactor biosynthesis; molybdopterin biosynthesis.</text>
</comment>
<dbReference type="InterPro" id="IPR047594">
    <property type="entry name" value="MoaC_bact/euk"/>
</dbReference>
<dbReference type="Pfam" id="PF01967">
    <property type="entry name" value="MoaC"/>
    <property type="match status" value="1"/>
</dbReference>
<feature type="binding site" evidence="7">
    <location>
        <begin position="76"/>
        <end position="78"/>
    </location>
    <ligand>
        <name>substrate</name>
    </ligand>
</feature>
<gene>
    <name evidence="7 9" type="primary">moaC</name>
    <name evidence="9" type="ORF">ACFQ45_10435</name>
</gene>
<evidence type="ECO:0000256" key="4">
    <source>
        <dbReference type="ARBA" id="ARBA00023150"/>
    </source>
</evidence>
<evidence type="ECO:0000256" key="6">
    <source>
        <dbReference type="ARBA" id="ARBA00055087"/>
    </source>
</evidence>
<evidence type="ECO:0000256" key="2">
    <source>
        <dbReference type="ARBA" id="ARBA00005046"/>
    </source>
</evidence>
<comment type="similarity">
    <text evidence="7">Belongs to the MoaC family.</text>
</comment>
<dbReference type="CDD" id="cd01420">
    <property type="entry name" value="MoaC_PE"/>
    <property type="match status" value="1"/>
</dbReference>
<name>A0ABW4B2L6_9GAMM</name>
<dbReference type="HAMAP" id="MF_01224_B">
    <property type="entry name" value="MoaC_B"/>
    <property type="match status" value="1"/>
</dbReference>
<comment type="caution">
    <text evidence="9">The sequence shown here is derived from an EMBL/GenBank/DDBJ whole genome shotgun (WGS) entry which is preliminary data.</text>
</comment>
<dbReference type="SUPFAM" id="SSF55040">
    <property type="entry name" value="Molybdenum cofactor biosynthesis protein C, MoaC"/>
    <property type="match status" value="1"/>
</dbReference>
<comment type="subunit">
    <text evidence="7">Homohexamer; trimer of dimers.</text>
</comment>
<keyword evidence="5 7" id="KW-0456">Lyase</keyword>
<dbReference type="EMBL" id="JBHTMN010000011">
    <property type="protein sequence ID" value="MFD1383788.1"/>
    <property type="molecule type" value="Genomic_DNA"/>
</dbReference>
<feature type="active site" evidence="7">
    <location>
        <position position="128"/>
    </location>
</feature>
<evidence type="ECO:0000313" key="10">
    <source>
        <dbReference type="Proteomes" id="UP001597059"/>
    </source>
</evidence>
<keyword evidence="4 7" id="KW-0501">Molybdenum cofactor biosynthesis</keyword>
<reference evidence="10" key="1">
    <citation type="journal article" date="2019" name="Int. J. Syst. Evol. Microbiol.">
        <title>The Global Catalogue of Microorganisms (GCM) 10K type strain sequencing project: providing services to taxonomists for standard genome sequencing and annotation.</title>
        <authorList>
            <consortium name="The Broad Institute Genomics Platform"/>
            <consortium name="The Broad Institute Genome Sequencing Center for Infectious Disease"/>
            <person name="Wu L."/>
            <person name="Ma J."/>
        </authorList>
    </citation>
    <scope>NUCLEOTIDE SEQUENCE [LARGE SCALE GENOMIC DNA]</scope>
    <source>
        <strain evidence="10">JCM 30774</strain>
    </source>
</reference>
<evidence type="ECO:0000256" key="1">
    <source>
        <dbReference type="ARBA" id="ARBA00001637"/>
    </source>
</evidence>
<dbReference type="InterPro" id="IPR023045">
    <property type="entry name" value="MoaC"/>
</dbReference>
<dbReference type="NCBIfam" id="TIGR00581">
    <property type="entry name" value="moaC"/>
    <property type="match status" value="1"/>
</dbReference>
<dbReference type="InterPro" id="IPR002820">
    <property type="entry name" value="Mopterin_CF_biosynth-C_dom"/>
</dbReference>
<dbReference type="PANTHER" id="PTHR22960:SF0">
    <property type="entry name" value="MOLYBDENUM COFACTOR BIOSYNTHESIS PROTEIN 1"/>
    <property type="match status" value="1"/>
</dbReference>
<dbReference type="RefSeq" id="WP_377367388.1">
    <property type="nucleotide sequence ID" value="NZ_JBHTMN010000011.1"/>
</dbReference>
<sequence length="161" mass="17075">MTQSLTHLDAKGNAHMVDVSDKAITKRTAIARSLVVMSPTTLTKIIEGGLPKGDVLATVRIAGIQAAKKTSDLIPLCHPLMLSKVEVEINVLDTESIEILCRCSLSGKTGVEMEALTGASVAALTLYDMCKAVDKGIVIKDTKLLEKQGGKSGSWSSDDNH</sequence>
<proteinExistence type="inferred from homology"/>
<dbReference type="Gene3D" id="3.30.70.640">
    <property type="entry name" value="Molybdopterin cofactor biosynthesis C (MoaC) domain"/>
    <property type="match status" value="1"/>
</dbReference>
<feature type="domain" description="Molybdopterin cofactor biosynthesis C (MoaC)" evidence="8">
    <location>
        <begin position="16"/>
        <end position="150"/>
    </location>
</feature>
<protein>
    <recommendedName>
        <fullName evidence="3 7">Cyclic pyranopterin monophosphate synthase</fullName>
        <ecNumber evidence="3 7">4.6.1.17</ecNumber>
    </recommendedName>
    <alternativeName>
        <fullName evidence="7">Molybdenum cofactor biosynthesis protein C</fullName>
    </alternativeName>
</protein>
<evidence type="ECO:0000256" key="5">
    <source>
        <dbReference type="ARBA" id="ARBA00023239"/>
    </source>
</evidence>
<dbReference type="GO" id="GO:0061799">
    <property type="term" value="F:cyclic pyranopterin monophosphate synthase activity"/>
    <property type="evidence" value="ECO:0007669"/>
    <property type="project" value="UniProtKB-EC"/>
</dbReference>
<evidence type="ECO:0000256" key="3">
    <source>
        <dbReference type="ARBA" id="ARBA00012575"/>
    </source>
</evidence>